<proteinExistence type="predicted"/>
<keyword evidence="1" id="KW-0472">Membrane</keyword>
<feature type="transmembrane region" description="Helical" evidence="1">
    <location>
        <begin position="7"/>
        <end position="28"/>
    </location>
</feature>
<protein>
    <submittedName>
        <fullName evidence="2">Uncharacterized protein</fullName>
    </submittedName>
</protein>
<sequence>MKGRHRWFYWAFLLLGSLLVFASVIPIAGPRVGIFPALVIAAAAAFVVLMPLDKYMESKYGILKRVDGEKRERRN</sequence>
<keyword evidence="1" id="KW-0812">Transmembrane</keyword>
<reference evidence="2 3" key="1">
    <citation type="submission" date="2017-02" db="EMBL/GenBank/DDBJ databases">
        <title>Genomic diversity within the haloalkaliphilic genus Thioalkalivibrio.</title>
        <authorList>
            <person name="Ahn A.-C."/>
            <person name="Meier-Kolthoff J."/>
            <person name="Overmars L."/>
            <person name="Richter M."/>
            <person name="Woyke T."/>
            <person name="Sorokin D.Y."/>
            <person name="Muyzer G."/>
        </authorList>
    </citation>
    <scope>NUCLEOTIDE SEQUENCE [LARGE SCALE GENOMIC DNA]</scope>
    <source>
        <strain evidence="2 3">ALJD</strain>
    </source>
</reference>
<dbReference type="Proteomes" id="UP000189462">
    <property type="component" value="Unassembled WGS sequence"/>
</dbReference>
<organism evidence="2 3">
    <name type="scientific">Thioalkalivibrio denitrificans</name>
    <dbReference type="NCBI Taxonomy" id="108003"/>
    <lineage>
        <taxon>Bacteria</taxon>
        <taxon>Pseudomonadati</taxon>
        <taxon>Pseudomonadota</taxon>
        <taxon>Gammaproteobacteria</taxon>
        <taxon>Chromatiales</taxon>
        <taxon>Ectothiorhodospiraceae</taxon>
        <taxon>Thioalkalivibrio</taxon>
    </lineage>
</organism>
<keyword evidence="1" id="KW-1133">Transmembrane helix</keyword>
<gene>
    <name evidence="2" type="ORF">B1C78_05010</name>
</gene>
<comment type="caution">
    <text evidence="2">The sequence shown here is derived from an EMBL/GenBank/DDBJ whole genome shotgun (WGS) entry which is preliminary data.</text>
</comment>
<name>A0A1V3NMV0_9GAMM</name>
<dbReference type="EMBL" id="MVBK01000028">
    <property type="protein sequence ID" value="OOG26427.1"/>
    <property type="molecule type" value="Genomic_DNA"/>
</dbReference>
<evidence type="ECO:0000256" key="1">
    <source>
        <dbReference type="SAM" id="Phobius"/>
    </source>
</evidence>
<keyword evidence="3" id="KW-1185">Reference proteome</keyword>
<feature type="transmembrane region" description="Helical" evidence="1">
    <location>
        <begin position="34"/>
        <end position="52"/>
    </location>
</feature>
<accession>A0A1V3NMV0</accession>
<evidence type="ECO:0000313" key="3">
    <source>
        <dbReference type="Proteomes" id="UP000189462"/>
    </source>
</evidence>
<evidence type="ECO:0000313" key="2">
    <source>
        <dbReference type="EMBL" id="OOG26427.1"/>
    </source>
</evidence>
<dbReference type="AlphaFoldDB" id="A0A1V3NMV0"/>